<sequence length="145" mass="16049">MALSMGARAPDAQLASGLDNDQWSLYLIITREEAEALFRSYPNWTSWRQVRPDVKKIARDRVNHRLYTEGLPMVSDDVNNWRLSQALRGKLRFAQSLQSAPHDGPSSSSASPPHQPATGVPAESPPVRRQPFDPVRASLSEATGS</sequence>
<keyword evidence="3" id="KW-1185">Reference proteome</keyword>
<proteinExistence type="predicted"/>
<feature type="region of interest" description="Disordered" evidence="1">
    <location>
        <begin position="93"/>
        <end position="145"/>
    </location>
</feature>
<reference evidence="2" key="1">
    <citation type="journal article" date="2020" name="Stud. Mycol.">
        <title>101 Dothideomycetes genomes: a test case for predicting lifestyles and emergence of pathogens.</title>
        <authorList>
            <person name="Haridas S."/>
            <person name="Albert R."/>
            <person name="Binder M."/>
            <person name="Bloem J."/>
            <person name="Labutti K."/>
            <person name="Salamov A."/>
            <person name="Andreopoulos B."/>
            <person name="Baker S."/>
            <person name="Barry K."/>
            <person name="Bills G."/>
            <person name="Bluhm B."/>
            <person name="Cannon C."/>
            <person name="Castanera R."/>
            <person name="Culley D."/>
            <person name="Daum C."/>
            <person name="Ezra D."/>
            <person name="Gonzalez J."/>
            <person name="Henrissat B."/>
            <person name="Kuo A."/>
            <person name="Liang C."/>
            <person name="Lipzen A."/>
            <person name="Lutzoni F."/>
            <person name="Magnuson J."/>
            <person name="Mondo S."/>
            <person name="Nolan M."/>
            <person name="Ohm R."/>
            <person name="Pangilinan J."/>
            <person name="Park H.-J."/>
            <person name="Ramirez L."/>
            <person name="Alfaro M."/>
            <person name="Sun H."/>
            <person name="Tritt A."/>
            <person name="Yoshinaga Y."/>
            <person name="Zwiers L.-H."/>
            <person name="Turgeon B."/>
            <person name="Goodwin S."/>
            <person name="Spatafora J."/>
            <person name="Crous P."/>
            <person name="Grigoriev I."/>
        </authorList>
    </citation>
    <scope>NUCLEOTIDE SEQUENCE</scope>
    <source>
        <strain evidence="2">CBS 101060</strain>
    </source>
</reference>
<name>A0A9P4VNT7_9PEZI</name>
<evidence type="ECO:0000313" key="3">
    <source>
        <dbReference type="Proteomes" id="UP000799429"/>
    </source>
</evidence>
<comment type="caution">
    <text evidence="2">The sequence shown here is derived from an EMBL/GenBank/DDBJ whole genome shotgun (WGS) entry which is preliminary data.</text>
</comment>
<dbReference type="Proteomes" id="UP000799429">
    <property type="component" value="Unassembled WGS sequence"/>
</dbReference>
<evidence type="ECO:0000256" key="1">
    <source>
        <dbReference type="SAM" id="MobiDB-lite"/>
    </source>
</evidence>
<feature type="compositionally biased region" description="Low complexity" evidence="1">
    <location>
        <begin position="98"/>
        <end position="112"/>
    </location>
</feature>
<dbReference type="AlphaFoldDB" id="A0A9P4VNT7"/>
<dbReference type="OrthoDB" id="3799196at2759"/>
<organism evidence="2 3">
    <name type="scientific">Patellaria atrata CBS 101060</name>
    <dbReference type="NCBI Taxonomy" id="1346257"/>
    <lineage>
        <taxon>Eukaryota</taxon>
        <taxon>Fungi</taxon>
        <taxon>Dikarya</taxon>
        <taxon>Ascomycota</taxon>
        <taxon>Pezizomycotina</taxon>
        <taxon>Dothideomycetes</taxon>
        <taxon>Dothideomycetes incertae sedis</taxon>
        <taxon>Patellariales</taxon>
        <taxon>Patellariaceae</taxon>
        <taxon>Patellaria</taxon>
    </lineage>
</organism>
<accession>A0A9P4VNT7</accession>
<dbReference type="EMBL" id="MU006114">
    <property type="protein sequence ID" value="KAF2834809.1"/>
    <property type="molecule type" value="Genomic_DNA"/>
</dbReference>
<protein>
    <submittedName>
        <fullName evidence="2">Uncharacterized protein</fullName>
    </submittedName>
</protein>
<gene>
    <name evidence="2" type="ORF">M501DRAFT_999821</name>
</gene>
<evidence type="ECO:0000313" key="2">
    <source>
        <dbReference type="EMBL" id="KAF2834809.1"/>
    </source>
</evidence>